<dbReference type="SUPFAM" id="SSF56601">
    <property type="entry name" value="beta-lactamase/transpeptidase-like"/>
    <property type="match status" value="1"/>
</dbReference>
<dbReference type="PROSITE" id="PS51257">
    <property type="entry name" value="PROKAR_LIPOPROTEIN"/>
    <property type="match status" value="1"/>
</dbReference>
<dbReference type="InterPro" id="IPR012338">
    <property type="entry name" value="Beta-lactam/transpept-like"/>
</dbReference>
<dbReference type="AlphaFoldDB" id="A0A1H6E5Q7"/>
<evidence type="ECO:0000313" key="5">
    <source>
        <dbReference type="Proteomes" id="UP000236732"/>
    </source>
</evidence>
<dbReference type="InterPro" id="IPR045155">
    <property type="entry name" value="Beta-lactam_cat"/>
</dbReference>
<evidence type="ECO:0000259" key="2">
    <source>
        <dbReference type="Pfam" id="PF13354"/>
    </source>
</evidence>
<feature type="chain" id="PRO_5038903571" evidence="1">
    <location>
        <begin position="23"/>
        <end position="445"/>
    </location>
</feature>
<accession>A0A1H6E5Q7</accession>
<keyword evidence="1" id="KW-0732">Signal</keyword>
<evidence type="ECO:0000259" key="3">
    <source>
        <dbReference type="Pfam" id="PF18042"/>
    </source>
</evidence>
<proteinExistence type="predicted"/>
<feature type="signal peptide" evidence="1">
    <location>
        <begin position="1"/>
        <end position="22"/>
    </location>
</feature>
<dbReference type="Gene3D" id="3.40.710.10">
    <property type="entry name" value="DD-peptidase/beta-lactamase superfamily"/>
    <property type="match status" value="1"/>
</dbReference>
<dbReference type="Pfam" id="PF13354">
    <property type="entry name" value="Beta-lactamase2"/>
    <property type="match status" value="1"/>
</dbReference>
<dbReference type="Gene3D" id="3.10.450.280">
    <property type="match status" value="1"/>
</dbReference>
<sequence length="445" mass="47673">MRTVPKPARILAAAAVAVTMTACVGRPAPVQATAITAFGTDIPGTPAGGQLRWLLDAAPRAPIPASELGEHFTADFLKNIPADQLNQVLAVFKDMKLVRLTQQQDRSLVARIAVGTLPYDLSLTVDGTGRISGLRFQSPTPRSWAELDERLGKAAPRTGLLTAEPAKDGTCRPLHAVAAGKARPLGSMFKLYVLGAVAERIKSGAFGWDTQLTITPELKSLPSGELQDRPDNSKVTVLEAAKLMISISDNTATDLLVHKAGRAAVERTMRAWGAADERNVPSLTTRELFVLKGADYPKHAKRYLSLSDGRQRAYLKSVVAKVPLSQVKAWTAPRELDTIEWFASPAQICRAYTGLVKLGDKRIAEAMSINDAGLGLDKGTWPEVWFKGGSEPGLIDMSFLARTAGGKTYVTTVMAVNPKTPFADPHATTELLSLARGAFTLAGDS</sequence>
<dbReference type="OrthoDB" id="108135at2"/>
<dbReference type="GO" id="GO:0046677">
    <property type="term" value="P:response to antibiotic"/>
    <property type="evidence" value="ECO:0007669"/>
    <property type="project" value="InterPro"/>
</dbReference>
<evidence type="ECO:0000256" key="1">
    <source>
        <dbReference type="SAM" id="SignalP"/>
    </source>
</evidence>
<dbReference type="InterPro" id="IPR000871">
    <property type="entry name" value="Beta-lactam_class-A"/>
</dbReference>
<dbReference type="GO" id="GO:0030655">
    <property type="term" value="P:beta-lactam antibiotic catabolic process"/>
    <property type="evidence" value="ECO:0007669"/>
    <property type="project" value="InterPro"/>
</dbReference>
<dbReference type="PANTHER" id="PTHR35333:SF5">
    <property type="entry name" value="CONSERVED LIPOPROTEIN LPQF-RELATED"/>
    <property type="match status" value="1"/>
</dbReference>
<feature type="domain" description="ORF 12 gene product N-terminal" evidence="3">
    <location>
        <begin position="42"/>
        <end position="131"/>
    </location>
</feature>
<keyword evidence="5" id="KW-1185">Reference proteome</keyword>
<protein>
    <submittedName>
        <fullName evidence="4">Beta-lactamase enzyme family protein</fullName>
    </submittedName>
</protein>
<feature type="domain" description="Beta-lactamase class A catalytic" evidence="2">
    <location>
        <begin position="180"/>
        <end position="278"/>
    </location>
</feature>
<organism evidence="4 5">
    <name type="scientific">Nonomuraea solani</name>
    <dbReference type="NCBI Taxonomy" id="1144553"/>
    <lineage>
        <taxon>Bacteria</taxon>
        <taxon>Bacillati</taxon>
        <taxon>Actinomycetota</taxon>
        <taxon>Actinomycetes</taxon>
        <taxon>Streptosporangiales</taxon>
        <taxon>Streptosporangiaceae</taxon>
        <taxon>Nonomuraea</taxon>
    </lineage>
</organism>
<dbReference type="Proteomes" id="UP000236732">
    <property type="component" value="Unassembled WGS sequence"/>
</dbReference>
<dbReference type="RefSeq" id="WP_103958876.1">
    <property type="nucleotide sequence ID" value="NZ_FNVT01000008.1"/>
</dbReference>
<dbReference type="PANTHER" id="PTHR35333">
    <property type="entry name" value="BETA-LACTAMASE"/>
    <property type="match status" value="1"/>
</dbReference>
<reference evidence="4 5" key="1">
    <citation type="submission" date="2016-10" db="EMBL/GenBank/DDBJ databases">
        <authorList>
            <person name="de Groot N.N."/>
        </authorList>
    </citation>
    <scope>NUCLEOTIDE SEQUENCE [LARGE SCALE GENOMIC DNA]</scope>
    <source>
        <strain evidence="4 5">CGMCC 4.7037</strain>
    </source>
</reference>
<dbReference type="GO" id="GO:0008800">
    <property type="term" value="F:beta-lactamase activity"/>
    <property type="evidence" value="ECO:0007669"/>
    <property type="project" value="InterPro"/>
</dbReference>
<evidence type="ECO:0000313" key="4">
    <source>
        <dbReference type="EMBL" id="SEG93022.1"/>
    </source>
</evidence>
<dbReference type="InterPro" id="IPR040846">
    <property type="entry name" value="ORF_12_N"/>
</dbReference>
<name>A0A1H6E5Q7_9ACTN</name>
<dbReference type="EMBL" id="FNVT01000008">
    <property type="protein sequence ID" value="SEG93022.1"/>
    <property type="molecule type" value="Genomic_DNA"/>
</dbReference>
<gene>
    <name evidence="4" type="ORF">SAMN05444920_10817</name>
</gene>
<dbReference type="Pfam" id="PF18042">
    <property type="entry name" value="ORF_12_N"/>
    <property type="match status" value="1"/>
</dbReference>